<dbReference type="GO" id="GO:0008233">
    <property type="term" value="F:peptidase activity"/>
    <property type="evidence" value="ECO:0007669"/>
    <property type="project" value="UniProtKB-KW"/>
</dbReference>
<organism evidence="1">
    <name type="scientific">Caldiarchaeum subterraneum</name>
    <dbReference type="NCBI Taxonomy" id="311458"/>
    <lineage>
        <taxon>Archaea</taxon>
        <taxon>Nitrososphaerota</taxon>
        <taxon>Candidatus Caldarchaeales</taxon>
        <taxon>Candidatus Caldarchaeaceae</taxon>
        <taxon>Candidatus Caldarchaeum</taxon>
    </lineage>
</organism>
<dbReference type="InterPro" id="IPR022274">
    <property type="entry name" value="Peptidase_asp_AF0612"/>
</dbReference>
<proteinExistence type="predicted"/>
<comment type="caution">
    <text evidence="1">The sequence shown here is derived from an EMBL/GenBank/DDBJ whole genome shotgun (WGS) entry which is preliminary data.</text>
</comment>
<name>A0A7C5Q354_CALS0</name>
<sequence length="130" mass="14613">MSGFINSTPIIQLFLENPLLAKRYPEEGYVAAVVDTGYEGFVAVPNKIFHRLALDQLHQERRTVMLANGVLLNSTGTYATIHLLNPDSKLDGFVETYPDLDEILVGTEMLTNLRVILDYCTKRIRLAKCV</sequence>
<gene>
    <name evidence="1" type="ORF">ENM11_00115</name>
</gene>
<keyword evidence="1" id="KW-0645">Protease</keyword>
<reference evidence="1" key="1">
    <citation type="journal article" date="2020" name="mSystems">
        <title>Genome- and Community-Level Interaction Insights into Carbon Utilization and Element Cycling Functions of Hydrothermarchaeota in Hydrothermal Sediment.</title>
        <authorList>
            <person name="Zhou Z."/>
            <person name="Liu Y."/>
            <person name="Xu W."/>
            <person name="Pan J."/>
            <person name="Luo Z.H."/>
            <person name="Li M."/>
        </authorList>
    </citation>
    <scope>NUCLEOTIDE SEQUENCE [LARGE SCALE GENOMIC DNA]</scope>
    <source>
        <strain evidence="1">SpSt-1056</strain>
    </source>
</reference>
<dbReference type="GO" id="GO:0006508">
    <property type="term" value="P:proteolysis"/>
    <property type="evidence" value="ECO:0007669"/>
    <property type="project" value="UniProtKB-KW"/>
</dbReference>
<keyword evidence="1" id="KW-0378">Hydrolase</keyword>
<evidence type="ECO:0000313" key="1">
    <source>
        <dbReference type="EMBL" id="HHK67549.1"/>
    </source>
</evidence>
<dbReference type="EC" id="3.4.23.-" evidence="1"/>
<dbReference type="NCBIfam" id="TIGR03698">
    <property type="entry name" value="clan_AA_DTGF"/>
    <property type="match status" value="1"/>
</dbReference>
<accession>A0A7C5Q354</accession>
<dbReference type="EMBL" id="DRWN01000003">
    <property type="protein sequence ID" value="HHK67549.1"/>
    <property type="molecule type" value="Genomic_DNA"/>
</dbReference>
<protein>
    <submittedName>
        <fullName evidence="1">Clan AA aspartic protease</fullName>
        <ecNumber evidence="1">3.4.23.-</ecNumber>
    </submittedName>
</protein>
<dbReference type="AlphaFoldDB" id="A0A7C5Q354"/>